<evidence type="ECO:0000313" key="2">
    <source>
        <dbReference type="EMBL" id="GGO70373.1"/>
    </source>
</evidence>
<gene>
    <name evidence="2" type="ORF">GCM10012289_33670</name>
</gene>
<organism evidence="2 3">
    <name type="scientific">Nonomuraea cavernae</name>
    <dbReference type="NCBI Taxonomy" id="2045107"/>
    <lineage>
        <taxon>Bacteria</taxon>
        <taxon>Bacillati</taxon>
        <taxon>Actinomycetota</taxon>
        <taxon>Actinomycetes</taxon>
        <taxon>Streptosporangiales</taxon>
        <taxon>Streptosporangiaceae</taxon>
        <taxon>Nonomuraea</taxon>
    </lineage>
</organism>
<dbReference type="Proteomes" id="UP000646523">
    <property type="component" value="Unassembled WGS sequence"/>
</dbReference>
<protein>
    <submittedName>
        <fullName evidence="2">Uncharacterized protein</fullName>
    </submittedName>
</protein>
<proteinExistence type="predicted"/>
<keyword evidence="3" id="KW-1185">Reference proteome</keyword>
<evidence type="ECO:0000313" key="3">
    <source>
        <dbReference type="Proteomes" id="UP000646523"/>
    </source>
</evidence>
<accession>A0A917Z1H7</accession>
<name>A0A917Z1H7_9ACTN</name>
<reference evidence="2" key="2">
    <citation type="submission" date="2020-09" db="EMBL/GenBank/DDBJ databases">
        <authorList>
            <person name="Sun Q."/>
            <person name="Zhou Y."/>
        </authorList>
    </citation>
    <scope>NUCLEOTIDE SEQUENCE</scope>
    <source>
        <strain evidence="2">CGMCC 4.7368</strain>
    </source>
</reference>
<evidence type="ECO:0000256" key="1">
    <source>
        <dbReference type="SAM" id="MobiDB-lite"/>
    </source>
</evidence>
<reference evidence="2" key="1">
    <citation type="journal article" date="2014" name="Int. J. Syst. Evol. Microbiol.">
        <title>Complete genome sequence of Corynebacterium casei LMG S-19264T (=DSM 44701T), isolated from a smear-ripened cheese.</title>
        <authorList>
            <consortium name="US DOE Joint Genome Institute (JGI-PGF)"/>
            <person name="Walter F."/>
            <person name="Albersmeier A."/>
            <person name="Kalinowski J."/>
            <person name="Ruckert C."/>
        </authorList>
    </citation>
    <scope>NUCLEOTIDE SEQUENCE</scope>
    <source>
        <strain evidence="2">CGMCC 4.7368</strain>
    </source>
</reference>
<sequence length="42" mass="4572">MLASVRRQMIAYELARGAAAGSASTEDDPWDDILPGDEDYVD</sequence>
<dbReference type="EMBL" id="BMNH01000008">
    <property type="protein sequence ID" value="GGO70373.1"/>
    <property type="molecule type" value="Genomic_DNA"/>
</dbReference>
<comment type="caution">
    <text evidence="2">The sequence shown here is derived from an EMBL/GenBank/DDBJ whole genome shotgun (WGS) entry which is preliminary data.</text>
</comment>
<dbReference type="AlphaFoldDB" id="A0A917Z1H7"/>
<feature type="compositionally biased region" description="Acidic residues" evidence="1">
    <location>
        <begin position="25"/>
        <end position="42"/>
    </location>
</feature>
<feature type="region of interest" description="Disordered" evidence="1">
    <location>
        <begin position="17"/>
        <end position="42"/>
    </location>
</feature>